<name>A0A6M3IFB7_9ZZZZ</name>
<accession>A0A6M3IFB7</accession>
<dbReference type="EMBL" id="MT141197">
    <property type="protein sequence ID" value="QJA56053.1"/>
    <property type="molecule type" value="Genomic_DNA"/>
</dbReference>
<sequence length="66" mass="7352">MLLSGVGLHGWRGDDKHGSVCSERHLLSVGDKLREFQRRISGVVSEMKKGEVTAWQEGSKEVKKTT</sequence>
<gene>
    <name evidence="1" type="ORF">MM415B01932_0006</name>
</gene>
<reference evidence="1" key="1">
    <citation type="submission" date="2020-03" db="EMBL/GenBank/DDBJ databases">
        <title>The deep terrestrial virosphere.</title>
        <authorList>
            <person name="Holmfeldt K."/>
            <person name="Nilsson E."/>
            <person name="Simone D."/>
            <person name="Lopez-Fernandez M."/>
            <person name="Wu X."/>
            <person name="de Brujin I."/>
            <person name="Lundin D."/>
            <person name="Andersson A."/>
            <person name="Bertilsson S."/>
            <person name="Dopson M."/>
        </authorList>
    </citation>
    <scope>NUCLEOTIDE SEQUENCE</scope>
    <source>
        <strain evidence="1">MM415B01932</strain>
    </source>
</reference>
<protein>
    <submittedName>
        <fullName evidence="1">Uncharacterized protein</fullName>
    </submittedName>
</protein>
<evidence type="ECO:0000313" key="1">
    <source>
        <dbReference type="EMBL" id="QJA56053.1"/>
    </source>
</evidence>
<dbReference type="AlphaFoldDB" id="A0A6M3IFB7"/>
<proteinExistence type="predicted"/>
<organism evidence="1">
    <name type="scientific">viral metagenome</name>
    <dbReference type="NCBI Taxonomy" id="1070528"/>
    <lineage>
        <taxon>unclassified sequences</taxon>
        <taxon>metagenomes</taxon>
        <taxon>organismal metagenomes</taxon>
    </lineage>
</organism>